<sequence>MLIKVKTLTGKEIEIDIEPTDKLRLESCLILALQYLLRFLLRLLDRIKSIKDDVALKNAVIETDFLN</sequence>
<proteinExistence type="predicted"/>
<dbReference type="EMBL" id="CP111019">
    <property type="protein sequence ID" value="WAR11573.1"/>
    <property type="molecule type" value="Genomic_DNA"/>
</dbReference>
<dbReference type="Proteomes" id="UP001164746">
    <property type="component" value="Chromosome 8"/>
</dbReference>
<keyword evidence="2" id="KW-1185">Reference proteome</keyword>
<protein>
    <submittedName>
        <fullName evidence="1">NEDD8-like protein</fullName>
    </submittedName>
</protein>
<gene>
    <name evidence="1" type="ORF">MAR_025753</name>
</gene>
<name>A0ABY7ESN4_MYAAR</name>
<dbReference type="Gene3D" id="3.10.20.90">
    <property type="entry name" value="Phosphatidylinositol 3-kinase Catalytic Subunit, Chain A, domain 1"/>
    <property type="match status" value="1"/>
</dbReference>
<evidence type="ECO:0000313" key="1">
    <source>
        <dbReference type="EMBL" id="WAR11573.1"/>
    </source>
</evidence>
<accession>A0ABY7ESN4</accession>
<organism evidence="1 2">
    <name type="scientific">Mya arenaria</name>
    <name type="common">Soft-shell clam</name>
    <dbReference type="NCBI Taxonomy" id="6604"/>
    <lineage>
        <taxon>Eukaryota</taxon>
        <taxon>Metazoa</taxon>
        <taxon>Spiralia</taxon>
        <taxon>Lophotrochozoa</taxon>
        <taxon>Mollusca</taxon>
        <taxon>Bivalvia</taxon>
        <taxon>Autobranchia</taxon>
        <taxon>Heteroconchia</taxon>
        <taxon>Euheterodonta</taxon>
        <taxon>Imparidentia</taxon>
        <taxon>Neoheterodontei</taxon>
        <taxon>Myida</taxon>
        <taxon>Myoidea</taxon>
        <taxon>Myidae</taxon>
        <taxon>Mya</taxon>
    </lineage>
</organism>
<evidence type="ECO:0000313" key="2">
    <source>
        <dbReference type="Proteomes" id="UP001164746"/>
    </source>
</evidence>
<reference evidence="1" key="1">
    <citation type="submission" date="2022-11" db="EMBL/GenBank/DDBJ databases">
        <title>Centuries of genome instability and evolution in soft-shell clam transmissible cancer (bioRxiv).</title>
        <authorList>
            <person name="Hart S.F.M."/>
            <person name="Yonemitsu M.A."/>
            <person name="Giersch R.M."/>
            <person name="Beal B.F."/>
            <person name="Arriagada G."/>
            <person name="Davis B.W."/>
            <person name="Ostrander E.A."/>
            <person name="Goff S.P."/>
            <person name="Metzger M.J."/>
        </authorList>
    </citation>
    <scope>NUCLEOTIDE SEQUENCE</scope>
    <source>
        <strain evidence="1">MELC-2E11</strain>
        <tissue evidence="1">Siphon/mantle</tissue>
    </source>
</reference>